<evidence type="ECO:0000313" key="1">
    <source>
        <dbReference type="EMBL" id="QNP48774.1"/>
    </source>
</evidence>
<gene>
    <name evidence="1" type="ORF">H9K75_00555</name>
</gene>
<name>A0A7H0GKF8_9BURK</name>
<accession>A0A7H0GKF8</accession>
<dbReference type="AlphaFoldDB" id="A0A7H0GKF8"/>
<protein>
    <submittedName>
        <fullName evidence="1">Uncharacterized protein</fullName>
    </submittedName>
</protein>
<dbReference type="KEGG" id="daer:H9K75_00555"/>
<organism evidence="1 2">
    <name type="scientific">Diaphorobacter aerolatus</name>
    <dbReference type="NCBI Taxonomy" id="1288495"/>
    <lineage>
        <taxon>Bacteria</taxon>
        <taxon>Pseudomonadati</taxon>
        <taxon>Pseudomonadota</taxon>
        <taxon>Betaproteobacteria</taxon>
        <taxon>Burkholderiales</taxon>
        <taxon>Comamonadaceae</taxon>
        <taxon>Diaphorobacter</taxon>
    </lineage>
</organism>
<dbReference type="RefSeq" id="WP_187724369.1">
    <property type="nucleotide sequence ID" value="NZ_CP060783.1"/>
</dbReference>
<dbReference type="EMBL" id="CP060783">
    <property type="protein sequence ID" value="QNP48774.1"/>
    <property type="molecule type" value="Genomic_DNA"/>
</dbReference>
<sequence length="209" mass="24163">MDELTLQVTQPSKYITGSSEIKILRPHLFLICNALLVLPLTGCLTIVEGDPRWEIPIISKECDSFTGKYYAYDEAHDAILTGEIIDRPNIQADNKYSQLIKFREETRAWYSDENEPQRTRAYRKYIVYLEKNGSILNARLFNHDTQPNILVRIQLDHPNVGCDRNGNLVMRSIHLFNSGDFRTGSAFAKEISLRRMPNGQLQLMELKRM</sequence>
<reference evidence="1 2" key="1">
    <citation type="submission" date="2020-08" db="EMBL/GenBank/DDBJ databases">
        <title>Genome sequence of Diaphorobacter aerolatus KACC 16536T.</title>
        <authorList>
            <person name="Hyun D.-W."/>
            <person name="Bae J.-W."/>
        </authorList>
    </citation>
    <scope>NUCLEOTIDE SEQUENCE [LARGE SCALE GENOMIC DNA]</scope>
    <source>
        <strain evidence="1 2">KACC 16536</strain>
    </source>
</reference>
<proteinExistence type="predicted"/>
<keyword evidence="2" id="KW-1185">Reference proteome</keyword>
<dbReference type="Proteomes" id="UP000516028">
    <property type="component" value="Chromosome"/>
</dbReference>
<evidence type="ECO:0000313" key="2">
    <source>
        <dbReference type="Proteomes" id="UP000516028"/>
    </source>
</evidence>